<dbReference type="CDD" id="cd16961">
    <property type="entry name" value="RMtype1_S_TRD-CR_like"/>
    <property type="match status" value="1"/>
</dbReference>
<dbReference type="InterPro" id="IPR052021">
    <property type="entry name" value="Type-I_RS_S_subunit"/>
</dbReference>
<keyword evidence="5" id="KW-0255">Endonuclease</keyword>
<dbReference type="PANTHER" id="PTHR30408:SF12">
    <property type="entry name" value="TYPE I RESTRICTION ENZYME MJAVIII SPECIFICITY SUBUNIT"/>
    <property type="match status" value="1"/>
</dbReference>
<organism evidence="5 6">
    <name type="scientific">Lysobacter gummosus</name>
    <dbReference type="NCBI Taxonomy" id="262324"/>
    <lineage>
        <taxon>Bacteria</taxon>
        <taxon>Pseudomonadati</taxon>
        <taxon>Pseudomonadota</taxon>
        <taxon>Gammaproteobacteria</taxon>
        <taxon>Lysobacterales</taxon>
        <taxon>Lysobacteraceae</taxon>
        <taxon>Lysobacter</taxon>
    </lineage>
</organism>
<evidence type="ECO:0000313" key="6">
    <source>
        <dbReference type="Proteomes" id="UP000829194"/>
    </source>
</evidence>
<comment type="similarity">
    <text evidence="1">Belongs to the type-I restriction system S methylase family.</text>
</comment>
<feature type="domain" description="Type I restriction modification DNA specificity" evidence="4">
    <location>
        <begin position="235"/>
        <end position="348"/>
    </location>
</feature>
<dbReference type="GO" id="GO:0016787">
    <property type="term" value="F:hydrolase activity"/>
    <property type="evidence" value="ECO:0007669"/>
    <property type="project" value="UniProtKB-KW"/>
</dbReference>
<proteinExistence type="inferred from homology"/>
<evidence type="ECO:0000256" key="1">
    <source>
        <dbReference type="ARBA" id="ARBA00010923"/>
    </source>
</evidence>
<keyword evidence="5" id="KW-0540">Nuclease</keyword>
<dbReference type="SUPFAM" id="SSF116734">
    <property type="entry name" value="DNA methylase specificity domain"/>
    <property type="match status" value="2"/>
</dbReference>
<dbReference type="GO" id="GO:0004519">
    <property type="term" value="F:endonuclease activity"/>
    <property type="evidence" value="ECO:0007669"/>
    <property type="project" value="UniProtKB-KW"/>
</dbReference>
<name>A0ABY3XGI7_9GAMM</name>
<dbReference type="RefSeq" id="WP_148648765.1">
    <property type="nucleotide sequence ID" value="NZ_CP011131.1"/>
</dbReference>
<dbReference type="EC" id="3.1.21.-" evidence="5"/>
<gene>
    <name evidence="5" type="ORF">MOV92_05600</name>
</gene>
<evidence type="ECO:0000256" key="2">
    <source>
        <dbReference type="ARBA" id="ARBA00022747"/>
    </source>
</evidence>
<dbReference type="EMBL" id="CP093547">
    <property type="protein sequence ID" value="UNP30732.1"/>
    <property type="molecule type" value="Genomic_DNA"/>
</dbReference>
<protein>
    <submittedName>
        <fullName evidence="5">Restriction endonuclease subunit S</fullName>
        <ecNumber evidence="5">3.1.21.-</ecNumber>
    </submittedName>
</protein>
<evidence type="ECO:0000256" key="3">
    <source>
        <dbReference type="ARBA" id="ARBA00023125"/>
    </source>
</evidence>
<dbReference type="Pfam" id="PF01420">
    <property type="entry name" value="Methylase_S"/>
    <property type="match status" value="1"/>
</dbReference>
<evidence type="ECO:0000259" key="4">
    <source>
        <dbReference type="Pfam" id="PF01420"/>
    </source>
</evidence>
<dbReference type="Gene3D" id="3.90.220.20">
    <property type="entry name" value="DNA methylase specificity domains"/>
    <property type="match status" value="2"/>
</dbReference>
<dbReference type="Proteomes" id="UP000829194">
    <property type="component" value="Chromosome"/>
</dbReference>
<keyword evidence="2" id="KW-0680">Restriction system</keyword>
<dbReference type="InterPro" id="IPR000055">
    <property type="entry name" value="Restrct_endonuc_typeI_TRD"/>
</dbReference>
<keyword evidence="6" id="KW-1185">Reference proteome</keyword>
<keyword evidence="5" id="KW-0378">Hydrolase</keyword>
<evidence type="ECO:0000313" key="5">
    <source>
        <dbReference type="EMBL" id="UNP30732.1"/>
    </source>
</evidence>
<dbReference type="InterPro" id="IPR044946">
    <property type="entry name" value="Restrct_endonuc_typeI_TRD_sf"/>
</dbReference>
<sequence>MPLFSVTMNDGLVDREQLERKQETNLSAKEHLLVKPGDIAYNTMRMWQGAFGLADREGLVSPAYVVLKPRADVDPLYASYLFKTPRMSYLFWAYSYGLTDDRLRLYPDDFMRIPVSIPALPVQMRTARLLSEWDQAISATERLFSLQTDLHKKILADLTVGRQRLPGFESEWASVRLGAIGGTYGGLSGKSREDFGHGKPFVPYANIFANSKIDLTALDLVDVRKGEAQNACRYGDIFFTASSETPEELGTASVLLEEVEELYLNSFCVGFRLHNFSVLLPEFARFLFRGPALRRSLDQIAQGYTRFNLSKPQLMKLHIHVPAIEEQRRIAALLDTSERQVLAHAEQISSLKSEKFALMQRLLGGKRGTPTDELLEAESA</sequence>
<keyword evidence="3" id="KW-0238">DNA-binding</keyword>
<reference evidence="5 6" key="1">
    <citation type="submission" date="2022-03" db="EMBL/GenBank/DDBJ databases">
        <title>Complete genome sequence of Lysobacter capsici VKM B-2533 and Lysobacter gummosus 10.1.1, promising sources of lytic agents.</title>
        <authorList>
            <person name="Tarlachkov S.V."/>
            <person name="Kudryakova I.V."/>
            <person name="Afoshin A.S."/>
            <person name="Leontyevskaya E.A."/>
            <person name="Leontyevskaya N.V."/>
        </authorList>
    </citation>
    <scope>NUCLEOTIDE SEQUENCE [LARGE SCALE GENOMIC DNA]</scope>
    <source>
        <strain evidence="5 6">10.1.1</strain>
    </source>
</reference>
<accession>A0ABY3XGI7</accession>
<dbReference type="PANTHER" id="PTHR30408">
    <property type="entry name" value="TYPE-1 RESTRICTION ENZYME ECOKI SPECIFICITY PROTEIN"/>
    <property type="match status" value="1"/>
</dbReference>